<keyword evidence="3" id="KW-1185">Reference proteome</keyword>
<name>A0ABU5NYB9_9GAMM</name>
<dbReference type="RefSeq" id="WP_322855298.1">
    <property type="nucleotide sequence ID" value="NZ_JAYDCJ010000003.1"/>
</dbReference>
<feature type="signal peptide" evidence="1">
    <location>
        <begin position="1"/>
        <end position="20"/>
    </location>
</feature>
<gene>
    <name evidence="2" type="ORF">U5822_09035</name>
</gene>
<sequence>MKRNHYLVLAGALSTSVLLAGCGSSSSSGSGSTEGTQVSGTATAPAGTVAFYEPRTPFEVALNFLVPSVAAAITGLDPIEGADVELIRVDDDGNQIGEVLARTSTSITGDYRLTLPEGVNLAGNLVVRITGQNSTTLRAQVVEQDVDISPVSEFVLRKFISQGAKLDQLVVTDVVKLEGRVEAFDITLSDANNLEQAFAALDQQVGDFVENQVAVVAGGEGDSTGIAGNYRSAAFEFGLHDNDDGSNGTYATDLWMAQFSFAAGSDGAVTVNHTEEDYAYGSLNGTALNQSGVYYEVGEDSFDESFAATYTGNGILSITGEFEEEIDGDYGWRFPAFTYNLQQVPDTGLFFLLANEAAVRYSTVDTNGDGEKDAVDPQAKQGDEVFRSLEVFSRTPTAFTDSDLTGTFGRVFIETWIESGVLEVETEINTLTFPGDGTVDSGAATGHRIGLVAGSTEPTYTATTSPAENDLTIVITADGDITSVSPAGAQEPTTTDGFVNDDANFLVFAESEGTSGQNAQMNKTLAVKLPAQTPTVAGKTYRLLFNSLTLGNGEEMIMNSSKFNTLLTMASNTTGSIDGTFFEVIKAGLGGDIEVSTEEVADIEVAVSLGGSEPTDLVVSDEEGTTTLEGFFNEDASLGIFNVRWQPTGPGNPNELGLAILVQTGG</sequence>
<keyword evidence="1" id="KW-0732">Signal</keyword>
<proteinExistence type="predicted"/>
<evidence type="ECO:0000313" key="2">
    <source>
        <dbReference type="EMBL" id="MEA1080813.1"/>
    </source>
</evidence>
<evidence type="ECO:0000313" key="3">
    <source>
        <dbReference type="Proteomes" id="UP001305746"/>
    </source>
</evidence>
<comment type="caution">
    <text evidence="2">The sequence shown here is derived from an EMBL/GenBank/DDBJ whole genome shotgun (WGS) entry which is preliminary data.</text>
</comment>
<reference evidence="2 3" key="1">
    <citation type="submission" date="2023-12" db="EMBL/GenBank/DDBJ databases">
        <title>Marinobacter qingdaonensis sp. nov., isolated from the intertidal sediment of Qingdao, PR China.</title>
        <authorList>
            <person name="Li Y."/>
        </authorList>
    </citation>
    <scope>NUCLEOTIDE SEQUENCE [LARGE SCALE GENOMIC DNA]</scope>
    <source>
        <strain evidence="2 3">ASW11-75</strain>
    </source>
</reference>
<dbReference type="PROSITE" id="PS51257">
    <property type="entry name" value="PROKAR_LIPOPROTEIN"/>
    <property type="match status" value="1"/>
</dbReference>
<dbReference type="EMBL" id="JAYDCJ010000003">
    <property type="protein sequence ID" value="MEA1080813.1"/>
    <property type="molecule type" value="Genomic_DNA"/>
</dbReference>
<accession>A0ABU5NYB9</accession>
<protein>
    <submittedName>
        <fullName evidence="2">Uncharacterized protein</fullName>
    </submittedName>
</protein>
<evidence type="ECO:0000256" key="1">
    <source>
        <dbReference type="SAM" id="SignalP"/>
    </source>
</evidence>
<dbReference type="Proteomes" id="UP001305746">
    <property type="component" value="Unassembled WGS sequence"/>
</dbReference>
<feature type="chain" id="PRO_5045214464" evidence="1">
    <location>
        <begin position="21"/>
        <end position="666"/>
    </location>
</feature>
<organism evidence="2 3">
    <name type="scientific">Marinobacter qingdaonensis</name>
    <dbReference type="NCBI Taxonomy" id="3108486"/>
    <lineage>
        <taxon>Bacteria</taxon>
        <taxon>Pseudomonadati</taxon>
        <taxon>Pseudomonadota</taxon>
        <taxon>Gammaproteobacteria</taxon>
        <taxon>Pseudomonadales</taxon>
        <taxon>Marinobacteraceae</taxon>
        <taxon>Marinobacter</taxon>
    </lineage>
</organism>